<reference evidence="2 3" key="1">
    <citation type="submission" date="2019-11" db="EMBL/GenBank/DDBJ databases">
        <title>Novel Deefgea species.</title>
        <authorList>
            <person name="Han J.-H."/>
        </authorList>
    </citation>
    <scope>NUCLEOTIDE SEQUENCE [LARGE SCALE GENOMIC DNA]</scope>
    <source>
        <strain evidence="2 3">LMG 24817</strain>
    </source>
</reference>
<feature type="transmembrane region" description="Helical" evidence="1">
    <location>
        <begin position="45"/>
        <end position="65"/>
    </location>
</feature>
<keyword evidence="1" id="KW-0472">Membrane</keyword>
<evidence type="ECO:0000256" key="1">
    <source>
        <dbReference type="SAM" id="Phobius"/>
    </source>
</evidence>
<evidence type="ECO:0000313" key="3">
    <source>
        <dbReference type="Proteomes" id="UP001195660"/>
    </source>
</evidence>
<dbReference type="EMBL" id="WOFE01000005">
    <property type="protein sequence ID" value="MBM5572117.1"/>
    <property type="molecule type" value="Genomic_DNA"/>
</dbReference>
<evidence type="ECO:0000313" key="2">
    <source>
        <dbReference type="EMBL" id="MBM5572117.1"/>
    </source>
</evidence>
<comment type="caution">
    <text evidence="2">The sequence shown here is derived from an EMBL/GenBank/DDBJ whole genome shotgun (WGS) entry which is preliminary data.</text>
</comment>
<feature type="transmembrane region" description="Helical" evidence="1">
    <location>
        <begin position="6"/>
        <end position="25"/>
    </location>
</feature>
<keyword evidence="3" id="KW-1185">Reference proteome</keyword>
<sequence length="167" mass="18699">MWIGLLIFLMFLLIPVAIIAIPALLTKKENDLSFASGAMTTSSRVIRFVSTLVFGVISLGCVLTGNVLFSTYSIAWTICVYCMQTTNGYADKYYAEAAKRHSQVLIVTSAIILGVSPILMLYFSFLSDQADPKYLKFSAPLLMAYSFIYKDRASLTRWLTWVFAKRS</sequence>
<keyword evidence="1" id="KW-1133">Transmembrane helix</keyword>
<name>A0ABS2CD85_9NEIS</name>
<keyword evidence="1" id="KW-0812">Transmembrane</keyword>
<protein>
    <submittedName>
        <fullName evidence="2">Uncharacterized protein</fullName>
    </submittedName>
</protein>
<accession>A0ABS2CD85</accession>
<proteinExistence type="predicted"/>
<organism evidence="2 3">
    <name type="scientific">Deefgea chitinilytica</name>
    <dbReference type="NCBI Taxonomy" id="570276"/>
    <lineage>
        <taxon>Bacteria</taxon>
        <taxon>Pseudomonadati</taxon>
        <taxon>Pseudomonadota</taxon>
        <taxon>Betaproteobacteria</taxon>
        <taxon>Neisseriales</taxon>
        <taxon>Chitinibacteraceae</taxon>
        <taxon>Deefgea</taxon>
    </lineage>
</organism>
<feature type="transmembrane region" description="Helical" evidence="1">
    <location>
        <begin position="102"/>
        <end position="122"/>
    </location>
</feature>
<dbReference type="Proteomes" id="UP001195660">
    <property type="component" value="Unassembled WGS sequence"/>
</dbReference>
<gene>
    <name evidence="2" type="ORF">GM173_11080</name>
</gene>